<evidence type="ECO:0000256" key="1">
    <source>
        <dbReference type="ARBA" id="ARBA00004162"/>
    </source>
</evidence>
<evidence type="ECO:0000256" key="17">
    <source>
        <dbReference type="SAM" id="SignalP"/>
    </source>
</evidence>
<evidence type="ECO:0000313" key="20">
    <source>
        <dbReference type="Ensembl" id="ENSLLEP00000047012.1"/>
    </source>
</evidence>
<evidence type="ECO:0000256" key="10">
    <source>
        <dbReference type="ARBA" id="ARBA00022989"/>
    </source>
</evidence>
<dbReference type="PRINTS" id="PR00019">
    <property type="entry name" value="LEURICHRPT"/>
</dbReference>
<dbReference type="PROSITE" id="PS51450">
    <property type="entry name" value="LRR"/>
    <property type="match status" value="1"/>
</dbReference>
<name>A0A8C5R505_9ANUR</name>
<accession>A0A8C5R505</accession>
<keyword evidence="12 16" id="KW-0472">Membrane</keyword>
<evidence type="ECO:0000256" key="11">
    <source>
        <dbReference type="ARBA" id="ARBA00023065"/>
    </source>
</evidence>
<dbReference type="Gene3D" id="3.80.10.10">
    <property type="entry name" value="Ribonuclease Inhibitor"/>
    <property type="match status" value="1"/>
</dbReference>
<proteinExistence type="inferred from homology"/>
<keyword evidence="14" id="KW-0407">Ion channel</keyword>
<dbReference type="PANTHER" id="PTHR45773">
    <property type="entry name" value="SLIT AND NTRK-LIKE PROTEIN 4-RELATED"/>
    <property type="match status" value="1"/>
</dbReference>
<dbReference type="GO" id="GO:0051965">
    <property type="term" value="P:positive regulation of synapse assembly"/>
    <property type="evidence" value="ECO:0007669"/>
    <property type="project" value="TreeGrafter"/>
</dbReference>
<evidence type="ECO:0000256" key="12">
    <source>
        <dbReference type="ARBA" id="ARBA00023136"/>
    </source>
</evidence>
<protein>
    <submittedName>
        <fullName evidence="20">Leucine rich repeats and transmembrane domains 1</fullName>
    </submittedName>
</protein>
<evidence type="ECO:0000256" key="2">
    <source>
        <dbReference type="ARBA" id="ARBA00004479"/>
    </source>
</evidence>
<feature type="compositionally biased region" description="Basic and acidic residues" evidence="15">
    <location>
        <begin position="339"/>
        <end position="352"/>
    </location>
</feature>
<evidence type="ECO:0000256" key="5">
    <source>
        <dbReference type="ARBA" id="ARBA00022475"/>
    </source>
</evidence>
<evidence type="ECO:0000256" key="3">
    <source>
        <dbReference type="ARBA" id="ARBA00010439"/>
    </source>
</evidence>
<dbReference type="Ensembl" id="ENSLLET00000048862.1">
    <property type="protein sequence ID" value="ENSLLEP00000047012.1"/>
    <property type="gene ID" value="ENSLLEG00000029741.1"/>
</dbReference>
<dbReference type="GO" id="GO:0071805">
    <property type="term" value="P:potassium ion transmembrane transport"/>
    <property type="evidence" value="ECO:0007669"/>
    <property type="project" value="UniProtKB-ARBA"/>
</dbReference>
<dbReference type="Pfam" id="PF00560">
    <property type="entry name" value="LRR_1"/>
    <property type="match status" value="1"/>
</dbReference>
<keyword evidence="13" id="KW-1015">Disulfide bond</keyword>
<dbReference type="InterPro" id="IPR003591">
    <property type="entry name" value="Leu-rich_rpt_typical-subtyp"/>
</dbReference>
<evidence type="ECO:0000256" key="6">
    <source>
        <dbReference type="ARBA" id="ARBA00022614"/>
    </source>
</evidence>
<feature type="transmembrane region" description="Helical" evidence="16">
    <location>
        <begin position="287"/>
        <end position="318"/>
    </location>
</feature>
<evidence type="ECO:0000256" key="13">
    <source>
        <dbReference type="ARBA" id="ARBA00023157"/>
    </source>
</evidence>
<dbReference type="InterPro" id="IPR000483">
    <property type="entry name" value="Cys-rich_flank_reg_C"/>
</dbReference>
<keyword evidence="5" id="KW-1003">Cell membrane</keyword>
<dbReference type="Pfam" id="PF13855">
    <property type="entry name" value="LRR_8"/>
    <property type="match status" value="1"/>
</dbReference>
<dbReference type="SMART" id="SM00013">
    <property type="entry name" value="LRRNT"/>
    <property type="match status" value="1"/>
</dbReference>
<evidence type="ECO:0000256" key="14">
    <source>
        <dbReference type="ARBA" id="ARBA00023303"/>
    </source>
</evidence>
<dbReference type="GO" id="GO:0007409">
    <property type="term" value="P:axonogenesis"/>
    <property type="evidence" value="ECO:0007669"/>
    <property type="project" value="TreeGrafter"/>
</dbReference>
<feature type="compositionally biased region" description="Basic and acidic residues" evidence="15">
    <location>
        <begin position="262"/>
        <end position="277"/>
    </location>
</feature>
<evidence type="ECO:0000256" key="7">
    <source>
        <dbReference type="ARBA" id="ARBA00022692"/>
    </source>
</evidence>
<evidence type="ECO:0000256" key="16">
    <source>
        <dbReference type="SAM" id="Phobius"/>
    </source>
</evidence>
<reference evidence="20" key="1">
    <citation type="submission" date="2025-08" db="UniProtKB">
        <authorList>
            <consortium name="Ensembl"/>
        </authorList>
    </citation>
    <scope>IDENTIFICATION</scope>
</reference>
<comment type="similarity">
    <text evidence="3">Belongs to the SLITRK family.</text>
</comment>
<dbReference type="SMART" id="SM00082">
    <property type="entry name" value="LRRCT"/>
    <property type="match status" value="1"/>
</dbReference>
<evidence type="ECO:0000259" key="19">
    <source>
        <dbReference type="SMART" id="SM00082"/>
    </source>
</evidence>
<comment type="subcellular location">
    <subcellularLocation>
        <location evidence="1">Cell membrane</location>
        <topology evidence="1">Single-pass membrane protein</topology>
    </subcellularLocation>
    <subcellularLocation>
        <location evidence="2">Membrane</location>
        <topology evidence="2">Single-pass type I membrane protein</topology>
    </subcellularLocation>
</comment>
<feature type="domain" description="LRRCT" evidence="19">
    <location>
        <begin position="180"/>
        <end position="233"/>
    </location>
</feature>
<sequence>MRGSLIFTSSLILLLHVAWGCPENCSCQTSSKMVDCSYRELLEIPSHVPPQTQILYLQGNQIRIINQTSFANLPGLKILDLSNNSVSIVSPYAFHSLRSLQILNFTKNVIHYLENQVFASLADLKELDLSSNRLFALPESLGNNTRNLTFLGIKQNQLQRIDRSVLELFLNLKVLLGQGNPWHCNCHAMGLKLWMENFLYKGGTIDELTCSTPEHLNGRDLLTVPFEMYKGCPPSPSPYIIGSSHQHNTEHRSNNGRHGHHVDHADGMLHPECEPKPKPRPASLRHAIATVVITGVVCGIVCLMMLAAAVYGCAYAAIMARYHRELKEVEHLAPAGEHGSAEEREPLDRSLA</sequence>
<keyword evidence="21" id="KW-1185">Reference proteome</keyword>
<keyword evidence="10 16" id="KW-1133">Transmembrane helix</keyword>
<keyword evidence="7 16" id="KW-0812">Transmembrane</keyword>
<evidence type="ECO:0000256" key="4">
    <source>
        <dbReference type="ARBA" id="ARBA00022448"/>
    </source>
</evidence>
<dbReference type="OrthoDB" id="1394818at2759"/>
<reference evidence="20" key="2">
    <citation type="submission" date="2025-09" db="UniProtKB">
        <authorList>
            <consortium name="Ensembl"/>
        </authorList>
    </citation>
    <scope>IDENTIFICATION</scope>
</reference>
<dbReference type="InterPro" id="IPR000372">
    <property type="entry name" value="LRRNT"/>
</dbReference>
<organism evidence="20 21">
    <name type="scientific">Leptobrachium leishanense</name>
    <name type="common">Leishan spiny toad</name>
    <dbReference type="NCBI Taxonomy" id="445787"/>
    <lineage>
        <taxon>Eukaryota</taxon>
        <taxon>Metazoa</taxon>
        <taxon>Chordata</taxon>
        <taxon>Craniata</taxon>
        <taxon>Vertebrata</taxon>
        <taxon>Euteleostomi</taxon>
        <taxon>Amphibia</taxon>
        <taxon>Batrachia</taxon>
        <taxon>Anura</taxon>
        <taxon>Pelobatoidea</taxon>
        <taxon>Megophryidae</taxon>
        <taxon>Leptobrachium</taxon>
    </lineage>
</organism>
<dbReference type="InterPro" id="IPR032675">
    <property type="entry name" value="LRR_dom_sf"/>
</dbReference>
<feature type="chain" id="PRO_5034879932" evidence="17">
    <location>
        <begin position="21"/>
        <end position="352"/>
    </location>
</feature>
<dbReference type="FunFam" id="3.80.10.10:FF:000015">
    <property type="entry name" value="Leucine rich repeat containing 38"/>
    <property type="match status" value="1"/>
</dbReference>
<evidence type="ECO:0000256" key="8">
    <source>
        <dbReference type="ARBA" id="ARBA00022729"/>
    </source>
</evidence>
<dbReference type="GO" id="GO:0005886">
    <property type="term" value="C:plasma membrane"/>
    <property type="evidence" value="ECO:0007669"/>
    <property type="project" value="UniProtKB-SubCell"/>
</dbReference>
<keyword evidence="6" id="KW-0433">Leucine-rich repeat</keyword>
<evidence type="ECO:0000256" key="9">
    <source>
        <dbReference type="ARBA" id="ARBA00022737"/>
    </source>
</evidence>
<keyword evidence="4" id="KW-0813">Transport</keyword>
<dbReference type="GeneTree" id="ENSGT00940000158933"/>
<dbReference type="SMART" id="SM00369">
    <property type="entry name" value="LRR_TYP"/>
    <property type="match status" value="4"/>
</dbReference>
<feature type="region of interest" description="Disordered" evidence="15">
    <location>
        <begin position="333"/>
        <end position="352"/>
    </location>
</feature>
<keyword evidence="9" id="KW-0677">Repeat</keyword>
<evidence type="ECO:0000259" key="18">
    <source>
        <dbReference type="SMART" id="SM00013"/>
    </source>
</evidence>
<feature type="region of interest" description="Disordered" evidence="15">
    <location>
        <begin position="244"/>
        <end position="281"/>
    </location>
</feature>
<evidence type="ECO:0000256" key="15">
    <source>
        <dbReference type="SAM" id="MobiDB-lite"/>
    </source>
</evidence>
<feature type="domain" description="LRRNT" evidence="18">
    <location>
        <begin position="20"/>
        <end position="54"/>
    </location>
</feature>
<evidence type="ECO:0000313" key="21">
    <source>
        <dbReference type="Proteomes" id="UP000694569"/>
    </source>
</evidence>
<dbReference type="SUPFAM" id="SSF52058">
    <property type="entry name" value="L domain-like"/>
    <property type="match status" value="1"/>
</dbReference>
<gene>
    <name evidence="20" type="primary">LRTM1</name>
</gene>
<dbReference type="PANTHER" id="PTHR45773:SF5">
    <property type="entry name" value="SLIT AND NTRK-LIKE PROTEIN 5"/>
    <property type="match status" value="1"/>
</dbReference>
<dbReference type="Proteomes" id="UP000694569">
    <property type="component" value="Unplaced"/>
</dbReference>
<dbReference type="InterPro" id="IPR001611">
    <property type="entry name" value="Leu-rich_rpt"/>
</dbReference>
<keyword evidence="11" id="KW-0406">Ion transport</keyword>
<dbReference type="AlphaFoldDB" id="A0A8C5R505"/>
<feature type="signal peptide" evidence="17">
    <location>
        <begin position="1"/>
        <end position="20"/>
    </location>
</feature>
<keyword evidence="8 17" id="KW-0732">Signal</keyword>